<dbReference type="Proteomes" id="UP001153678">
    <property type="component" value="Unassembled WGS sequence"/>
</dbReference>
<dbReference type="SMART" id="SM00064">
    <property type="entry name" value="FYVE"/>
    <property type="match status" value="1"/>
</dbReference>
<protein>
    <submittedName>
        <fullName evidence="6">8969_t:CDS:1</fullName>
    </submittedName>
</protein>
<gene>
    <name evidence="6" type="ORF">FWILDA_LOCUS11107</name>
</gene>
<keyword evidence="3" id="KW-0862">Zinc</keyword>
<dbReference type="PROSITE" id="PS50178">
    <property type="entry name" value="ZF_FYVE"/>
    <property type="match status" value="1"/>
</dbReference>
<dbReference type="Gene3D" id="3.30.40.10">
    <property type="entry name" value="Zinc/RING finger domain, C3HC4 (zinc finger)"/>
    <property type="match status" value="1"/>
</dbReference>
<accession>A0A9W4X3C8</accession>
<sequence>MSTQFFQNYNQNHQNAPRSPGTTFHAPLTHSIPRLKPHIAASCCSCCGITFLRMFRQKYNCYNCGNVTCGRCSDNRAELPKFSYFESVRICNLCYGYLKIMEMNRSQLIRSPTKILREYISAYNLPCHNIIEKDDLINIIMAHRPLEERYEVYYRDHYPIAQTSHETASDIPPSANYNRTGTQYNATAISLKTIIREKVDISKLTVKTIKEILRENCIDYSKMVEKSELIERMESLIKWEKHEMSRNANELSDDGLCRICCDAQSNCLLMDCDIREALAAADLADARNFSKINESTVTAAGLADAKAVSYQVTHNFTVAEMADMKIRI</sequence>
<dbReference type="AlphaFoldDB" id="A0A9W4X3C8"/>
<evidence type="ECO:0000259" key="5">
    <source>
        <dbReference type="PROSITE" id="PS50178"/>
    </source>
</evidence>
<dbReference type="InterPro" id="IPR017455">
    <property type="entry name" value="Znf_FYVE-rel"/>
</dbReference>
<dbReference type="InterPro" id="IPR051728">
    <property type="entry name" value="RING-FYVE_E3_ubiquitin-ligase"/>
</dbReference>
<feature type="domain" description="FYVE-type" evidence="5">
    <location>
        <begin position="38"/>
        <end position="99"/>
    </location>
</feature>
<dbReference type="CDD" id="cd15744">
    <property type="entry name" value="FYVE_RUFY3"/>
    <property type="match status" value="1"/>
</dbReference>
<proteinExistence type="predicted"/>
<dbReference type="GO" id="GO:0008270">
    <property type="term" value="F:zinc ion binding"/>
    <property type="evidence" value="ECO:0007669"/>
    <property type="project" value="UniProtKB-KW"/>
</dbReference>
<dbReference type="PANTHER" id="PTHR14879">
    <property type="entry name" value="CASPASE REGULATOR, RING FINGER DOMAIN-CONTAINING"/>
    <property type="match status" value="1"/>
</dbReference>
<reference evidence="6" key="1">
    <citation type="submission" date="2022-08" db="EMBL/GenBank/DDBJ databases">
        <authorList>
            <person name="Kallberg Y."/>
            <person name="Tangrot J."/>
            <person name="Rosling A."/>
        </authorList>
    </citation>
    <scope>NUCLEOTIDE SEQUENCE</scope>
    <source>
        <strain evidence="6">Wild A</strain>
    </source>
</reference>
<evidence type="ECO:0000256" key="3">
    <source>
        <dbReference type="ARBA" id="ARBA00022833"/>
    </source>
</evidence>
<keyword evidence="2 4" id="KW-0863">Zinc-finger</keyword>
<dbReference type="Pfam" id="PF01363">
    <property type="entry name" value="FYVE"/>
    <property type="match status" value="1"/>
</dbReference>
<dbReference type="EMBL" id="CAMKVN010003042">
    <property type="protein sequence ID" value="CAI2183496.1"/>
    <property type="molecule type" value="Genomic_DNA"/>
</dbReference>
<evidence type="ECO:0000256" key="2">
    <source>
        <dbReference type="ARBA" id="ARBA00022771"/>
    </source>
</evidence>
<organism evidence="6 7">
    <name type="scientific">Funneliformis geosporum</name>
    <dbReference type="NCBI Taxonomy" id="1117311"/>
    <lineage>
        <taxon>Eukaryota</taxon>
        <taxon>Fungi</taxon>
        <taxon>Fungi incertae sedis</taxon>
        <taxon>Mucoromycota</taxon>
        <taxon>Glomeromycotina</taxon>
        <taxon>Glomeromycetes</taxon>
        <taxon>Glomerales</taxon>
        <taxon>Glomeraceae</taxon>
        <taxon>Funneliformis</taxon>
    </lineage>
</organism>
<evidence type="ECO:0000313" key="7">
    <source>
        <dbReference type="Proteomes" id="UP001153678"/>
    </source>
</evidence>
<name>A0A9W4X3C8_9GLOM</name>
<dbReference type="SUPFAM" id="SSF57903">
    <property type="entry name" value="FYVE/PHD zinc finger"/>
    <property type="match status" value="1"/>
</dbReference>
<dbReference type="InterPro" id="IPR011011">
    <property type="entry name" value="Znf_FYVE_PHD"/>
</dbReference>
<dbReference type="PANTHER" id="PTHR14879:SF5">
    <property type="entry name" value="RING-TYPE DOMAIN-CONTAINING PROTEIN"/>
    <property type="match status" value="1"/>
</dbReference>
<dbReference type="OrthoDB" id="3045089at2759"/>
<keyword evidence="1" id="KW-0479">Metal-binding</keyword>
<evidence type="ECO:0000313" key="6">
    <source>
        <dbReference type="EMBL" id="CAI2183496.1"/>
    </source>
</evidence>
<dbReference type="InterPro" id="IPR000306">
    <property type="entry name" value="Znf_FYVE"/>
</dbReference>
<comment type="caution">
    <text evidence="6">The sequence shown here is derived from an EMBL/GenBank/DDBJ whole genome shotgun (WGS) entry which is preliminary data.</text>
</comment>
<evidence type="ECO:0000256" key="4">
    <source>
        <dbReference type="PROSITE-ProRule" id="PRU00091"/>
    </source>
</evidence>
<dbReference type="InterPro" id="IPR013083">
    <property type="entry name" value="Znf_RING/FYVE/PHD"/>
</dbReference>
<evidence type="ECO:0000256" key="1">
    <source>
        <dbReference type="ARBA" id="ARBA00022723"/>
    </source>
</evidence>
<keyword evidence="7" id="KW-1185">Reference proteome</keyword>